<organism evidence="1 2">
    <name type="scientific">Rattus norvegicus</name>
    <name type="common">Rat</name>
    <dbReference type="NCBI Taxonomy" id="10116"/>
    <lineage>
        <taxon>Eukaryota</taxon>
        <taxon>Metazoa</taxon>
        <taxon>Chordata</taxon>
        <taxon>Craniata</taxon>
        <taxon>Vertebrata</taxon>
        <taxon>Euteleostomi</taxon>
        <taxon>Mammalia</taxon>
        <taxon>Eutheria</taxon>
        <taxon>Euarchontoglires</taxon>
        <taxon>Glires</taxon>
        <taxon>Rodentia</taxon>
        <taxon>Myomorpha</taxon>
        <taxon>Muroidea</taxon>
        <taxon>Muridae</taxon>
        <taxon>Murinae</taxon>
        <taxon>Rattus</taxon>
    </lineage>
</organism>
<name>A6II92_RAT</name>
<accession>A6II92</accession>
<evidence type="ECO:0000313" key="1">
    <source>
        <dbReference type="EMBL" id="EDL98462.1"/>
    </source>
</evidence>
<dbReference type="Proteomes" id="UP000234681">
    <property type="component" value="Chromosome 5"/>
</dbReference>
<dbReference type="AlphaFoldDB" id="A6II92"/>
<reference evidence="2" key="1">
    <citation type="submission" date="2005-09" db="EMBL/GenBank/DDBJ databases">
        <authorList>
            <person name="Mural R.J."/>
            <person name="Li P.W."/>
            <person name="Adams M.D."/>
            <person name="Amanatides P.G."/>
            <person name="Baden-Tillson H."/>
            <person name="Barnstead M."/>
            <person name="Chin S.H."/>
            <person name="Dew I."/>
            <person name="Evans C.A."/>
            <person name="Ferriera S."/>
            <person name="Flanigan M."/>
            <person name="Fosler C."/>
            <person name="Glodek A."/>
            <person name="Gu Z."/>
            <person name="Holt R.A."/>
            <person name="Jennings D."/>
            <person name="Kraft C.L."/>
            <person name="Lu F."/>
            <person name="Nguyen T."/>
            <person name="Nusskern D.R."/>
            <person name="Pfannkoch C.M."/>
            <person name="Sitter C."/>
            <person name="Sutton G.G."/>
            <person name="Venter J.C."/>
            <person name="Wang Z."/>
            <person name="Woodage T."/>
            <person name="Zheng X.H."/>
            <person name="Zhong F."/>
        </authorList>
    </citation>
    <scope>NUCLEOTIDE SEQUENCE [LARGE SCALE GENOMIC DNA]</scope>
    <source>
        <strain>BN</strain>
        <strain evidence="2">Sprague-Dawley</strain>
    </source>
</reference>
<proteinExistence type="predicted"/>
<sequence length="60" mass="6965">MRDLFQFPQVLSQFIHRCMLEGQSELSAHPLVHSFSVAKRVCVEGKKKLVPIDCQTFLQY</sequence>
<protein>
    <submittedName>
        <fullName evidence="1">RCG54762</fullName>
    </submittedName>
</protein>
<feature type="non-terminal residue" evidence="1">
    <location>
        <position position="60"/>
    </location>
</feature>
<evidence type="ECO:0000313" key="2">
    <source>
        <dbReference type="Proteomes" id="UP000234681"/>
    </source>
</evidence>
<gene>
    <name evidence="1" type="ORF">rCG_54762</name>
</gene>
<dbReference type="EMBL" id="CH473962">
    <property type="protein sequence ID" value="EDL98462.1"/>
    <property type="molecule type" value="Genomic_DNA"/>
</dbReference>